<evidence type="ECO:0000256" key="1">
    <source>
        <dbReference type="SAM" id="Phobius"/>
    </source>
</evidence>
<dbReference type="PANTHER" id="PTHR37314">
    <property type="entry name" value="SLR0142 PROTEIN"/>
    <property type="match status" value="1"/>
</dbReference>
<feature type="transmembrane region" description="Helical" evidence="1">
    <location>
        <begin position="217"/>
        <end position="233"/>
    </location>
</feature>
<sequence>MKNNKENLNNIDKSQQKNKKIPPWERPLFLMIVTFIGGYMNAYTYITRDGILANMHTANMSIFEISLALAHWQRALNHFIPILACILGAAFSEYIKFLIIKKKYRGDWRKMALILESMALFFIGLLPKSVPDLIVTNLVSFFMGYLLCLFRNCFGIAYNTTICTGNLRTVGQLLYGALDERNKDSIIKFLTFTVLTFSFAVGAIPGTLISLIVSTKAVWVCSFILLSQVFWIYRYELYNKSNK</sequence>
<comment type="caution">
    <text evidence="2">The sequence shown here is derived from an EMBL/GenBank/DDBJ whole genome shotgun (WGS) entry which is preliminary data.</text>
</comment>
<dbReference type="InterPro" id="IPR010699">
    <property type="entry name" value="DUF1275"/>
</dbReference>
<dbReference type="EMBL" id="JWHR01000150">
    <property type="protein sequence ID" value="KHS55761.1"/>
    <property type="molecule type" value="Genomic_DNA"/>
</dbReference>
<feature type="transmembrane region" description="Helical" evidence="1">
    <location>
        <begin position="79"/>
        <end position="99"/>
    </location>
</feature>
<proteinExistence type="predicted"/>
<dbReference type="AlphaFoldDB" id="A0A0B3VG99"/>
<keyword evidence="1" id="KW-1133">Transmembrane helix</keyword>
<reference evidence="2 3" key="1">
    <citation type="submission" date="2014-12" db="EMBL/GenBank/DDBJ databases">
        <title>Draft genome sequence of Terrisporobacter sp. 08-306576, isolated from the blood culture of a bacteremia patient.</title>
        <authorList>
            <person name="Lund L.C."/>
            <person name="Sydenham T.V."/>
            <person name="Hogh S.V."/>
            <person name="Skov M.N."/>
            <person name="Kemp M."/>
            <person name="Justesen U.S."/>
        </authorList>
    </citation>
    <scope>NUCLEOTIDE SEQUENCE [LARGE SCALE GENOMIC DNA]</scope>
    <source>
        <strain evidence="2 3">08-306576</strain>
    </source>
</reference>
<evidence type="ECO:0000313" key="2">
    <source>
        <dbReference type="EMBL" id="KHS55761.1"/>
    </source>
</evidence>
<accession>A0A0B3VG99</accession>
<protein>
    <recommendedName>
        <fullName evidence="4">DUF1275 domain-containing protein</fullName>
    </recommendedName>
</protein>
<feature type="transmembrane region" description="Helical" evidence="1">
    <location>
        <begin position="133"/>
        <end position="150"/>
    </location>
</feature>
<organism evidence="2 3">
    <name type="scientific">Terrisporobacter othiniensis</name>
    <dbReference type="NCBI Taxonomy" id="1577792"/>
    <lineage>
        <taxon>Bacteria</taxon>
        <taxon>Bacillati</taxon>
        <taxon>Bacillota</taxon>
        <taxon>Clostridia</taxon>
        <taxon>Peptostreptococcales</taxon>
        <taxon>Peptostreptococcaceae</taxon>
        <taxon>Terrisporobacter</taxon>
    </lineage>
</organism>
<evidence type="ECO:0000313" key="3">
    <source>
        <dbReference type="Proteomes" id="UP000031189"/>
    </source>
</evidence>
<dbReference type="Proteomes" id="UP000031189">
    <property type="component" value="Unassembled WGS sequence"/>
</dbReference>
<gene>
    <name evidence="2" type="ORF">QX51_17590</name>
</gene>
<keyword evidence="1" id="KW-0472">Membrane</keyword>
<keyword evidence="3" id="KW-1185">Reference proteome</keyword>
<feature type="transmembrane region" description="Helical" evidence="1">
    <location>
        <begin position="189"/>
        <end position="211"/>
    </location>
</feature>
<keyword evidence="1" id="KW-0812">Transmembrane</keyword>
<dbReference type="STRING" id="1577792.QX51_17590"/>
<dbReference type="Pfam" id="PF06912">
    <property type="entry name" value="DUF1275"/>
    <property type="match status" value="1"/>
</dbReference>
<name>A0A0B3VG99_9FIRM</name>
<dbReference type="OrthoDB" id="7057004at2"/>
<feature type="transmembrane region" description="Helical" evidence="1">
    <location>
        <begin position="27"/>
        <end position="46"/>
    </location>
</feature>
<dbReference type="RefSeq" id="WP_039681205.1">
    <property type="nucleotide sequence ID" value="NZ_JWHR01000150.1"/>
</dbReference>
<dbReference type="PANTHER" id="PTHR37314:SF4">
    <property type="entry name" value="UPF0700 TRANSMEMBRANE PROTEIN YOAK"/>
    <property type="match status" value="1"/>
</dbReference>
<feature type="transmembrane region" description="Helical" evidence="1">
    <location>
        <begin position="111"/>
        <end position="127"/>
    </location>
</feature>
<evidence type="ECO:0008006" key="4">
    <source>
        <dbReference type="Google" id="ProtNLM"/>
    </source>
</evidence>